<feature type="domain" description="DUF4590" evidence="2">
    <location>
        <begin position="274"/>
        <end position="380"/>
    </location>
</feature>
<dbReference type="Pfam" id="PF15257">
    <property type="entry name" value="DUF4590"/>
    <property type="match status" value="1"/>
</dbReference>
<gene>
    <name evidence="3" type="primary">AVEN_7917_1</name>
    <name evidence="3" type="ORF">CDAR_182661</name>
</gene>
<sequence>MWTIAAVNKKIDGPLGSYNGLTDVHLAHFFSRPSQQSHLKASKLITNDGTIIPEQKVKIEALQYEKKKKMYDVLANTIIQNAAHKEGSWNKKLSNYLEEILKMENVEKIKGGSRRKKRSISCHGSLKNSLVPNLFQEFTDIDFFKHEKICERNVPSVPRSAPTTNRKSFKSHVSNLRTNISKLKRCFSAKEASPYVFPLHQSNNFTSNSRNAHRHTSISQKKKKLKKNVIDVEPKNSSSVDTATSKITKLSIPDQNFNINQCKVTLYYHGHTPLTNSQTSILEEVLIRQQHCGGTPVIIYKGQISPNETLTFMCLDHNGFTFSITLFLDGIRYLKLSSCCVFRYSPGRRLGGSSGCFTIQDIQGGKPCLKCQYRHIETEMHYKQKFDFSSLENSRSLQMDNVNQASNFNEKNFMSVVENTGSVEEHVDENHTEEDIASSVASEIIHSPPEEIEENSEIADADHDTILDNEVSEDIIDHEDKNVSVEENLNVESSYYSDSSGKSESGKNIITEEFHTKPYESVSSDEDDVIQEHVVIASVHGSPN</sequence>
<name>A0AAV4SPP8_9ARAC</name>
<evidence type="ECO:0000256" key="1">
    <source>
        <dbReference type="SAM" id="MobiDB-lite"/>
    </source>
</evidence>
<accession>A0AAV4SPP8</accession>
<proteinExistence type="predicted"/>
<dbReference type="PANTHER" id="PTHR23034:SF2">
    <property type="entry name" value="GLUTAMATE-RICH PROTEIN 3"/>
    <property type="match status" value="1"/>
</dbReference>
<dbReference type="EMBL" id="BPLQ01008153">
    <property type="protein sequence ID" value="GIY35236.1"/>
    <property type="molecule type" value="Genomic_DNA"/>
</dbReference>
<feature type="region of interest" description="Disordered" evidence="1">
    <location>
        <begin position="206"/>
        <end position="227"/>
    </location>
</feature>
<evidence type="ECO:0000313" key="3">
    <source>
        <dbReference type="EMBL" id="GIY35236.1"/>
    </source>
</evidence>
<feature type="compositionally biased region" description="Basic residues" evidence="1">
    <location>
        <begin position="211"/>
        <end position="227"/>
    </location>
</feature>
<evidence type="ECO:0000259" key="2">
    <source>
        <dbReference type="Pfam" id="PF15257"/>
    </source>
</evidence>
<organism evidence="3 4">
    <name type="scientific">Caerostris darwini</name>
    <dbReference type="NCBI Taxonomy" id="1538125"/>
    <lineage>
        <taxon>Eukaryota</taxon>
        <taxon>Metazoa</taxon>
        <taxon>Ecdysozoa</taxon>
        <taxon>Arthropoda</taxon>
        <taxon>Chelicerata</taxon>
        <taxon>Arachnida</taxon>
        <taxon>Araneae</taxon>
        <taxon>Araneomorphae</taxon>
        <taxon>Entelegynae</taxon>
        <taxon>Araneoidea</taxon>
        <taxon>Araneidae</taxon>
        <taxon>Caerostris</taxon>
    </lineage>
</organism>
<protein>
    <recommendedName>
        <fullName evidence="2">DUF4590 domain-containing protein</fullName>
    </recommendedName>
</protein>
<comment type="caution">
    <text evidence="3">The sequence shown here is derived from an EMBL/GenBank/DDBJ whole genome shotgun (WGS) entry which is preliminary data.</text>
</comment>
<keyword evidence="4" id="KW-1185">Reference proteome</keyword>
<dbReference type="Proteomes" id="UP001054837">
    <property type="component" value="Unassembled WGS sequence"/>
</dbReference>
<evidence type="ECO:0000313" key="4">
    <source>
        <dbReference type="Proteomes" id="UP001054837"/>
    </source>
</evidence>
<dbReference type="InterPro" id="IPR048257">
    <property type="entry name" value="DUF4590"/>
</dbReference>
<reference evidence="3 4" key="1">
    <citation type="submission" date="2021-06" db="EMBL/GenBank/DDBJ databases">
        <title>Caerostris darwini draft genome.</title>
        <authorList>
            <person name="Kono N."/>
            <person name="Arakawa K."/>
        </authorList>
    </citation>
    <scope>NUCLEOTIDE SEQUENCE [LARGE SCALE GENOMIC DNA]</scope>
</reference>
<dbReference type="AlphaFoldDB" id="A0AAV4SPP8"/>
<dbReference type="InterPro" id="IPR027962">
    <property type="entry name" value="ERICH3"/>
</dbReference>
<dbReference type="PANTHER" id="PTHR23034">
    <property type="entry name" value="GLUTAMATE-RICH PROTEIN 3"/>
    <property type="match status" value="1"/>
</dbReference>